<evidence type="ECO:0000313" key="2">
    <source>
        <dbReference type="EMBL" id="MBR7745192.1"/>
    </source>
</evidence>
<evidence type="ECO:0000313" key="3">
    <source>
        <dbReference type="Proteomes" id="UP000680158"/>
    </source>
</evidence>
<keyword evidence="3" id="KW-1185">Reference proteome</keyword>
<dbReference type="PANTHER" id="PTHR39966:SF3">
    <property type="entry name" value="DUF438 DOMAIN-CONTAINING PROTEIN"/>
    <property type="match status" value="1"/>
</dbReference>
<evidence type="ECO:0000259" key="1">
    <source>
        <dbReference type="Pfam" id="PF01814"/>
    </source>
</evidence>
<gene>
    <name evidence="2" type="ORF">KDM92_01250</name>
</gene>
<dbReference type="Gene3D" id="1.20.120.520">
    <property type="entry name" value="nmb1532 protein domain like"/>
    <property type="match status" value="1"/>
</dbReference>
<dbReference type="AlphaFoldDB" id="A0A941I1H0"/>
<dbReference type="Pfam" id="PF01814">
    <property type="entry name" value="Hemerythrin"/>
    <property type="match status" value="1"/>
</dbReference>
<protein>
    <submittedName>
        <fullName evidence="2">Hemerythrin domain-containing protein</fullName>
    </submittedName>
</protein>
<sequence>MKMSQAMMNLVKQHVECDDQLNRVEAALHKADMASAGRNFRLFDEQLEHHFHLEEERLFPAFEKATGMTNGPTMVMRGEHAEIRQLRDQAMAQIDSKEIAAALATIDTLNVLIQQHNVKEENILYPMCGGSIPNLASLLGMGGCGGACSCAGTDDSTNAKAVT</sequence>
<feature type="domain" description="Hemerythrin-like" evidence="1">
    <location>
        <begin position="10"/>
        <end position="128"/>
    </location>
</feature>
<dbReference type="InterPro" id="IPR012312">
    <property type="entry name" value="Hemerythrin-like"/>
</dbReference>
<dbReference type="PANTHER" id="PTHR39966">
    <property type="entry name" value="BLL2471 PROTEIN-RELATED"/>
    <property type="match status" value="1"/>
</dbReference>
<proteinExistence type="predicted"/>
<name>A0A941I1H0_9BURK</name>
<comment type="caution">
    <text evidence="2">The sequence shown here is derived from an EMBL/GenBank/DDBJ whole genome shotgun (WGS) entry which is preliminary data.</text>
</comment>
<accession>A0A941I1H0</accession>
<dbReference type="RefSeq" id="WP_212682649.1">
    <property type="nucleotide sequence ID" value="NZ_JAGSPM010000001.1"/>
</dbReference>
<dbReference type="EMBL" id="JAGSPM010000001">
    <property type="protein sequence ID" value="MBR7745192.1"/>
    <property type="molecule type" value="Genomic_DNA"/>
</dbReference>
<dbReference type="Proteomes" id="UP000680158">
    <property type="component" value="Unassembled WGS sequence"/>
</dbReference>
<dbReference type="GO" id="GO:0005886">
    <property type="term" value="C:plasma membrane"/>
    <property type="evidence" value="ECO:0007669"/>
    <property type="project" value="TreeGrafter"/>
</dbReference>
<organism evidence="2 3">
    <name type="scientific">Undibacterium baiyunense</name>
    <dbReference type="NCBI Taxonomy" id="2828731"/>
    <lineage>
        <taxon>Bacteria</taxon>
        <taxon>Pseudomonadati</taxon>
        <taxon>Pseudomonadota</taxon>
        <taxon>Betaproteobacteria</taxon>
        <taxon>Burkholderiales</taxon>
        <taxon>Oxalobacteraceae</taxon>
        <taxon>Undibacterium</taxon>
    </lineage>
</organism>
<reference evidence="2 3" key="1">
    <citation type="submission" date="2021-04" db="EMBL/GenBank/DDBJ databases">
        <title>novel species isolated from subtropical streams in China.</title>
        <authorList>
            <person name="Lu H."/>
        </authorList>
    </citation>
    <scope>NUCLEOTIDE SEQUENCE [LARGE SCALE GENOMIC DNA]</scope>
    <source>
        <strain evidence="2 3">BYS107W</strain>
    </source>
</reference>